<sequence length="307" mass="32711">MHFLFSLAALLVLVHPLLAARTATSSPPSNRIIERQAPPNTIATRFPDAETASLNLTFFVLPAPIAVAKQIAGEFALLSSFRERLPASVSATPRLGKESILCSSWRTTALSYAPAPIVIPELSEVQTFAGFVDCTGDGSTACFRQYAGYFDQLVFALLGNVFAATRLFGGTLNPPHSPYKPLGSGRYGLNVSDAVGGLLGAGRPYISSFTFATSSEGLSGELAQELLDAPLVRSLDNRCFKSIYFFNETTTPIRNIVGDVDVRSPLVPSQGLASQRLATENVQGVTAAVQRKVTTQSVKCSTYAKAA</sequence>
<feature type="signal peptide" evidence="1">
    <location>
        <begin position="1"/>
        <end position="19"/>
    </location>
</feature>
<proteinExistence type="predicted"/>
<organism evidence="3 4">
    <name type="scientific">Tilletia caries</name>
    <name type="common">wheat bunt fungus</name>
    <dbReference type="NCBI Taxonomy" id="13290"/>
    <lineage>
        <taxon>Eukaryota</taxon>
        <taxon>Fungi</taxon>
        <taxon>Dikarya</taxon>
        <taxon>Basidiomycota</taxon>
        <taxon>Ustilaginomycotina</taxon>
        <taxon>Exobasidiomycetes</taxon>
        <taxon>Tilletiales</taxon>
        <taxon>Tilletiaceae</taxon>
        <taxon>Tilletia</taxon>
    </lineage>
</organism>
<reference evidence="3" key="1">
    <citation type="submission" date="2016-04" db="EMBL/GenBank/DDBJ databases">
        <authorList>
            <person name="Nguyen H.D."/>
            <person name="Kesanakurti P."/>
            <person name="Cullis J."/>
            <person name="Levesque C.A."/>
            <person name="Hambleton S."/>
        </authorList>
    </citation>
    <scope>NUCLEOTIDE SEQUENCE</scope>
    <source>
        <strain evidence="3">DAOMC 238032</strain>
    </source>
</reference>
<dbReference type="AlphaFoldDB" id="A0A177V5G8"/>
<comment type="caution">
    <text evidence="3">The sequence shown here is derived from an EMBL/GenBank/DDBJ whole genome shotgun (WGS) entry which is preliminary data.</text>
</comment>
<dbReference type="Proteomes" id="UP000836402">
    <property type="component" value="Unassembled WGS sequence"/>
</dbReference>
<gene>
    <name evidence="3" type="ORF">A4X03_0g1170</name>
    <name evidence="2" type="ORF">JKIAZH3_G2049</name>
</gene>
<reference evidence="2" key="3">
    <citation type="submission" date="2020-10" db="EMBL/GenBank/DDBJ databases">
        <authorList>
            <person name="Sedaghatjoo S."/>
        </authorList>
    </citation>
    <scope>NUCLEOTIDE SEQUENCE</scope>
    <source>
        <strain evidence="2">AZH3</strain>
    </source>
</reference>
<feature type="chain" id="PRO_5044550248" evidence="1">
    <location>
        <begin position="20"/>
        <end position="307"/>
    </location>
</feature>
<reference evidence="3" key="2">
    <citation type="journal article" date="2019" name="IMA Fungus">
        <title>Genome sequencing and comparison of five Tilletia species to identify candidate genes for the detection of regulated species infecting wheat.</title>
        <authorList>
            <person name="Nguyen H.D.T."/>
            <person name="Sultana T."/>
            <person name="Kesanakurti P."/>
            <person name="Hambleton S."/>
        </authorList>
    </citation>
    <scope>NUCLEOTIDE SEQUENCE</scope>
    <source>
        <strain evidence="3">DAOMC 238032</strain>
    </source>
</reference>
<evidence type="ECO:0000313" key="4">
    <source>
        <dbReference type="Proteomes" id="UP000077671"/>
    </source>
</evidence>
<evidence type="ECO:0000313" key="2">
    <source>
        <dbReference type="EMBL" id="CAD6932516.1"/>
    </source>
</evidence>
<protein>
    <submittedName>
        <fullName evidence="3">Uncharacterized protein</fullName>
    </submittedName>
</protein>
<dbReference type="EMBL" id="LWDD02000088">
    <property type="protein sequence ID" value="KAE8264129.1"/>
    <property type="molecule type" value="Genomic_DNA"/>
</dbReference>
<keyword evidence="1" id="KW-0732">Signal</keyword>
<accession>A0A177V5G8</accession>
<name>A0A177V5G8_9BASI</name>
<evidence type="ECO:0000313" key="3">
    <source>
        <dbReference type="EMBL" id="KAE8264129.1"/>
    </source>
</evidence>
<dbReference type="Proteomes" id="UP000077671">
    <property type="component" value="Unassembled WGS sequence"/>
</dbReference>
<dbReference type="EMBL" id="CAJHJG010003502">
    <property type="protein sequence ID" value="CAD6932516.1"/>
    <property type="molecule type" value="Genomic_DNA"/>
</dbReference>
<evidence type="ECO:0000313" key="5">
    <source>
        <dbReference type="Proteomes" id="UP000836402"/>
    </source>
</evidence>
<keyword evidence="5" id="KW-1185">Reference proteome</keyword>
<evidence type="ECO:0000256" key="1">
    <source>
        <dbReference type="SAM" id="SignalP"/>
    </source>
</evidence>